<dbReference type="PROSITE" id="PS51257">
    <property type="entry name" value="PROKAR_LIPOPROTEIN"/>
    <property type="match status" value="1"/>
</dbReference>
<gene>
    <name evidence="1" type="ORF">EPD60_02530</name>
</gene>
<proteinExistence type="predicted"/>
<comment type="caution">
    <text evidence="1">The sequence shown here is derived from an EMBL/GenBank/DDBJ whole genome shotgun (WGS) entry which is preliminary data.</text>
</comment>
<reference evidence="1 2" key="1">
    <citation type="submission" date="2019-03" db="EMBL/GenBank/DDBJ databases">
        <authorList>
            <person name="Kim M.K.M."/>
        </authorList>
    </citation>
    <scope>NUCLEOTIDE SEQUENCE [LARGE SCALE GENOMIC DNA]</scope>
    <source>
        <strain evidence="1 2">17J68-12</strain>
    </source>
</reference>
<dbReference type="Proteomes" id="UP000295334">
    <property type="component" value="Unassembled WGS sequence"/>
</dbReference>
<evidence type="ECO:0000313" key="1">
    <source>
        <dbReference type="EMBL" id="TCJ19314.1"/>
    </source>
</evidence>
<dbReference type="RefSeq" id="WP_131446522.1">
    <property type="nucleotide sequence ID" value="NZ_SJZI01000002.1"/>
</dbReference>
<dbReference type="OrthoDB" id="662322at2"/>
<dbReference type="EMBL" id="SJZI01000002">
    <property type="protein sequence ID" value="TCJ19314.1"/>
    <property type="molecule type" value="Genomic_DNA"/>
</dbReference>
<keyword evidence="2" id="KW-1185">Reference proteome</keyword>
<dbReference type="AlphaFoldDB" id="A0A4R1BP15"/>
<organism evidence="1 2">
    <name type="scientific">Flaviaesturariibacter flavus</name>
    <dbReference type="NCBI Taxonomy" id="2502780"/>
    <lineage>
        <taxon>Bacteria</taxon>
        <taxon>Pseudomonadati</taxon>
        <taxon>Bacteroidota</taxon>
        <taxon>Chitinophagia</taxon>
        <taxon>Chitinophagales</taxon>
        <taxon>Chitinophagaceae</taxon>
        <taxon>Flaviaestuariibacter</taxon>
    </lineage>
</organism>
<sequence length="225" mass="24019">MNNANLRQLLGIALLLALVASCGKKSSDTEEPVTPPAADSATVRYQVTSSNRSSGLVNWTTVKGAGKQVAFKGNGTTRIEVYKFNFMPSSFDSPAFELITVRVPAGTYTDAEFNYQMIPSRDPALQLIGTYTTGGVSTPVRVNIDQFAEIATKLPSVTLAGGKTYNALITLDLAAIMNGVTAANLNNAARTNGEIVIAYYSNVSMLQTIINNINNVVHHQVTLGE</sequence>
<protein>
    <submittedName>
        <fullName evidence="1">Uncharacterized protein</fullName>
    </submittedName>
</protein>
<name>A0A4R1BP15_9BACT</name>
<accession>A0A4R1BP15</accession>
<evidence type="ECO:0000313" key="2">
    <source>
        <dbReference type="Proteomes" id="UP000295334"/>
    </source>
</evidence>